<reference evidence="2" key="1">
    <citation type="journal article" date="2021" name="PeerJ">
        <title>Extensive microbial diversity within the chicken gut microbiome revealed by metagenomics and culture.</title>
        <authorList>
            <person name="Gilroy R."/>
            <person name="Ravi A."/>
            <person name="Getino M."/>
            <person name="Pursley I."/>
            <person name="Horton D.L."/>
            <person name="Alikhan N.F."/>
            <person name="Baker D."/>
            <person name="Gharbi K."/>
            <person name="Hall N."/>
            <person name="Watson M."/>
            <person name="Adriaenssens E.M."/>
            <person name="Foster-Nyarko E."/>
            <person name="Jarju S."/>
            <person name="Secka A."/>
            <person name="Antonio M."/>
            <person name="Oren A."/>
            <person name="Chaudhuri R.R."/>
            <person name="La Ragione R."/>
            <person name="Hildebrand F."/>
            <person name="Pallen M.J."/>
        </authorList>
    </citation>
    <scope>NUCLEOTIDE SEQUENCE</scope>
    <source>
        <strain evidence="2">CHK187-5294</strain>
    </source>
</reference>
<evidence type="ECO:0000256" key="1">
    <source>
        <dbReference type="SAM" id="MobiDB-lite"/>
    </source>
</evidence>
<dbReference type="Proteomes" id="UP000824132">
    <property type="component" value="Unassembled WGS sequence"/>
</dbReference>
<evidence type="ECO:0000313" key="3">
    <source>
        <dbReference type="Proteomes" id="UP000824132"/>
    </source>
</evidence>
<evidence type="ECO:0000313" key="2">
    <source>
        <dbReference type="EMBL" id="HIZ03363.1"/>
    </source>
</evidence>
<reference evidence="2" key="2">
    <citation type="submission" date="2021-04" db="EMBL/GenBank/DDBJ databases">
        <authorList>
            <person name="Gilroy R."/>
        </authorList>
    </citation>
    <scope>NUCLEOTIDE SEQUENCE</scope>
    <source>
        <strain evidence="2">CHK187-5294</strain>
    </source>
</reference>
<dbReference type="EMBL" id="DXCL01000022">
    <property type="protein sequence ID" value="HIZ03363.1"/>
    <property type="molecule type" value="Genomic_DNA"/>
</dbReference>
<protein>
    <submittedName>
        <fullName evidence="2">Uncharacterized protein</fullName>
    </submittedName>
</protein>
<gene>
    <name evidence="2" type="ORF">H9727_03670</name>
</gene>
<sequence length="126" mass="13199">MEILLVLALIIAAGSGKNVPPPQKLLETLSALSGGANGDIWESDLLKDVRILGMTPAQLIAAAKELQTLASELTAAKTAPESEKKSAPAPFSAPEVQENAGGEDFLAPVRGIADENIERMLGKYFS</sequence>
<proteinExistence type="predicted"/>
<comment type="caution">
    <text evidence="2">The sequence shown here is derived from an EMBL/GenBank/DDBJ whole genome shotgun (WGS) entry which is preliminary data.</text>
</comment>
<organism evidence="2 3">
    <name type="scientific">Candidatus Borkfalkia avistercoris</name>
    <dbReference type="NCBI Taxonomy" id="2838504"/>
    <lineage>
        <taxon>Bacteria</taxon>
        <taxon>Bacillati</taxon>
        <taxon>Bacillota</taxon>
        <taxon>Clostridia</taxon>
        <taxon>Christensenellales</taxon>
        <taxon>Christensenellaceae</taxon>
        <taxon>Candidatus Borkfalkia</taxon>
    </lineage>
</organism>
<dbReference type="AlphaFoldDB" id="A0A9D2IDA5"/>
<accession>A0A9D2IDA5</accession>
<name>A0A9D2IDA5_9FIRM</name>
<feature type="region of interest" description="Disordered" evidence="1">
    <location>
        <begin position="74"/>
        <end position="107"/>
    </location>
</feature>